<evidence type="ECO:0000259" key="4">
    <source>
        <dbReference type="PROSITE" id="PS51688"/>
    </source>
</evidence>
<keyword evidence="3" id="KW-0472">Membrane</keyword>
<dbReference type="PANTHER" id="PTHR13029:SF18">
    <property type="entry name" value="MYELIN REGULATORY FACTOR HOMOLOG 1"/>
    <property type="match status" value="1"/>
</dbReference>
<evidence type="ECO:0000256" key="3">
    <source>
        <dbReference type="SAM" id="Phobius"/>
    </source>
</evidence>
<proteinExistence type="predicted"/>
<dbReference type="EMBL" id="HACG01029337">
    <property type="protein sequence ID" value="CEK76202.1"/>
    <property type="molecule type" value="Transcribed_RNA"/>
</dbReference>
<dbReference type="GO" id="GO:0005789">
    <property type="term" value="C:endoplasmic reticulum membrane"/>
    <property type="evidence" value="ECO:0007669"/>
    <property type="project" value="TreeGrafter"/>
</dbReference>
<dbReference type="InterPro" id="IPR030392">
    <property type="entry name" value="S74_ICA"/>
</dbReference>
<organism evidence="5">
    <name type="scientific">Arion vulgaris</name>
    <dbReference type="NCBI Taxonomy" id="1028688"/>
    <lineage>
        <taxon>Eukaryota</taxon>
        <taxon>Metazoa</taxon>
        <taxon>Spiralia</taxon>
        <taxon>Lophotrochozoa</taxon>
        <taxon>Mollusca</taxon>
        <taxon>Gastropoda</taxon>
        <taxon>Heterobranchia</taxon>
        <taxon>Euthyneura</taxon>
        <taxon>Panpulmonata</taxon>
        <taxon>Eupulmonata</taxon>
        <taxon>Stylommatophora</taxon>
        <taxon>Helicina</taxon>
        <taxon>Arionoidea</taxon>
        <taxon>Arionidae</taxon>
        <taxon>Arion</taxon>
    </lineage>
</organism>
<name>A0A0B7A6A2_9EUPU</name>
<accession>A0A0B7A6A2</accession>
<keyword evidence="3" id="KW-1133">Transmembrane helix</keyword>
<dbReference type="GO" id="GO:0016540">
    <property type="term" value="P:protein autoprocessing"/>
    <property type="evidence" value="ECO:0007669"/>
    <property type="project" value="InterPro"/>
</dbReference>
<reference evidence="5" key="1">
    <citation type="submission" date="2014-12" db="EMBL/GenBank/DDBJ databases">
        <title>Insight into the proteome of Arion vulgaris.</title>
        <authorList>
            <person name="Aradska J."/>
            <person name="Bulat T."/>
            <person name="Smidak R."/>
            <person name="Sarate P."/>
            <person name="Gangsoo J."/>
            <person name="Sialana F."/>
            <person name="Bilban M."/>
            <person name="Lubec G."/>
        </authorList>
    </citation>
    <scope>NUCLEOTIDE SEQUENCE</scope>
    <source>
        <tissue evidence="5">Skin</tissue>
    </source>
</reference>
<feature type="transmembrane region" description="Helical" evidence="3">
    <location>
        <begin position="159"/>
        <end position="184"/>
    </location>
</feature>
<feature type="domain" description="Peptidase S74" evidence="4">
    <location>
        <begin position="1"/>
        <end position="53"/>
    </location>
</feature>
<dbReference type="GO" id="GO:0005634">
    <property type="term" value="C:nucleus"/>
    <property type="evidence" value="ECO:0007669"/>
    <property type="project" value="TreeGrafter"/>
</dbReference>
<dbReference type="InterPro" id="IPR051577">
    <property type="entry name" value="MRF-like"/>
</dbReference>
<evidence type="ECO:0000313" key="5">
    <source>
        <dbReference type="EMBL" id="CEK76202.1"/>
    </source>
</evidence>
<dbReference type="PANTHER" id="PTHR13029">
    <property type="match status" value="1"/>
</dbReference>
<feature type="non-terminal residue" evidence="5">
    <location>
        <position position="265"/>
    </location>
</feature>
<dbReference type="PROSITE" id="PS51688">
    <property type="entry name" value="ICA"/>
    <property type="match status" value="1"/>
</dbReference>
<keyword evidence="3" id="KW-0812">Transmembrane</keyword>
<dbReference type="GO" id="GO:0043565">
    <property type="term" value="F:sequence-specific DNA binding"/>
    <property type="evidence" value="ECO:0007669"/>
    <property type="project" value="TreeGrafter"/>
</dbReference>
<feature type="coiled-coil region" evidence="1">
    <location>
        <begin position="39"/>
        <end position="66"/>
    </location>
</feature>
<dbReference type="Pfam" id="PF13887">
    <property type="entry name" value="MYRF_ICA"/>
    <property type="match status" value="1"/>
</dbReference>
<sequence length="265" mass="28442">VLPDAVQTTGDIVLPSGETIENFLVVNKDRIYMENVGAVKELCKLTDNLEVRIDQLEKMNKKLGKLKRFDSLKSTTSSLSTKSISTASFASSVVPKHFTSNSGLAAGKNSYRNSHHSSGRDSSGRDSNGKSSSHAKSLKDSKSTLSLLSWPFKNRCNSWFKYIIVGLILLMLFCLTALACLYILEVQKPDSDNSVVSATEPDLEILSTTETSALPSTTASSSAVANDESNRTTVTANSIVVATSTGSTTVTTSRTATLILPSQPH</sequence>
<evidence type="ECO:0000256" key="2">
    <source>
        <dbReference type="SAM" id="MobiDB-lite"/>
    </source>
</evidence>
<dbReference type="InterPro" id="IPR026932">
    <property type="entry name" value="MYRF_ICA"/>
</dbReference>
<dbReference type="AlphaFoldDB" id="A0A0B7A6A2"/>
<evidence type="ECO:0000256" key="1">
    <source>
        <dbReference type="SAM" id="Coils"/>
    </source>
</evidence>
<feature type="non-terminal residue" evidence="5">
    <location>
        <position position="1"/>
    </location>
</feature>
<feature type="region of interest" description="Disordered" evidence="2">
    <location>
        <begin position="104"/>
        <end position="137"/>
    </location>
</feature>
<protein>
    <recommendedName>
        <fullName evidence="4">Peptidase S74 domain-containing protein</fullName>
    </recommendedName>
</protein>
<dbReference type="GO" id="GO:0003700">
    <property type="term" value="F:DNA-binding transcription factor activity"/>
    <property type="evidence" value="ECO:0007669"/>
    <property type="project" value="TreeGrafter"/>
</dbReference>
<keyword evidence="1" id="KW-0175">Coiled coil</keyword>
<feature type="compositionally biased region" description="Basic and acidic residues" evidence="2">
    <location>
        <begin position="118"/>
        <end position="128"/>
    </location>
</feature>
<dbReference type="GO" id="GO:0045893">
    <property type="term" value="P:positive regulation of DNA-templated transcription"/>
    <property type="evidence" value="ECO:0007669"/>
    <property type="project" value="TreeGrafter"/>
</dbReference>
<gene>
    <name evidence="5" type="primary">ORF98989</name>
</gene>